<dbReference type="PANTHER" id="PTHR43771">
    <property type="entry name" value="PHOSPHOMANNOMUTASE"/>
    <property type="match status" value="1"/>
</dbReference>
<keyword evidence="3" id="KW-0597">Phosphoprotein</keyword>
<dbReference type="Proteomes" id="UP001203410">
    <property type="component" value="Unassembled WGS sequence"/>
</dbReference>
<keyword evidence="13" id="KW-1185">Reference proteome</keyword>
<keyword evidence="5 7" id="KW-0460">Magnesium</keyword>
<dbReference type="RefSeq" id="WP_249903913.1">
    <property type="nucleotide sequence ID" value="NZ_JAMGBA010000002.1"/>
</dbReference>
<comment type="cofactor">
    <cofactor evidence="1">
        <name>Mg(2+)</name>
        <dbReference type="ChEBI" id="CHEBI:18420"/>
    </cofactor>
</comment>
<evidence type="ECO:0000256" key="6">
    <source>
        <dbReference type="ARBA" id="ARBA00023235"/>
    </source>
</evidence>
<sequence>MSHQFNRTILREYDVRGIVGSTLYPEDAYALGRSYAALAVSEGAKRVAVGRDGRTHSPDLEAALVRGLAEGGLDVVRTGMGSSPMLYFAVATLDVQGGVQVTGSHNPADYNGFKMLLNGRSVFGAEIQELGRRAAEGDWSEGEGGVEEADVTDAYVDALVKGFDGKAYRIGWDAGNGAAGPIVERLIKRLPGEHHTLYTDVDGNFPNHHPDPTVEANLVDLKKLVADKGLDFGFAFDGDADRIGAVDAKGRVIWGDQLLIILAAPVLEELPGATIIADVKASQTLFERIAEMGGSPLMWKTGHSLIKSKMKETHAPLAGEMSGHIFFKHEWYGFDDALYAAVRTIRAVSASGKSLTDLRSEMPVSVATPELRFQVDESRKFAVIGEVAERLAAEGAEVNATDGVRVNTPDGWWLLRASNTQDVLVARAEAKDQAGLDRLMQTVNKQLEKSGIAAVEAAH</sequence>
<dbReference type="NCBIfam" id="NF046027">
    <property type="entry name" value="PhglucPhmanMutPgmG"/>
    <property type="match status" value="1"/>
</dbReference>
<keyword evidence="6" id="KW-0413">Isomerase</keyword>
<evidence type="ECO:0000256" key="2">
    <source>
        <dbReference type="ARBA" id="ARBA00010231"/>
    </source>
</evidence>
<comment type="caution">
    <text evidence="12">The sequence shown here is derived from an EMBL/GenBank/DDBJ whole genome shotgun (WGS) entry which is preliminary data.</text>
</comment>
<evidence type="ECO:0000313" key="13">
    <source>
        <dbReference type="Proteomes" id="UP001203410"/>
    </source>
</evidence>
<evidence type="ECO:0000259" key="11">
    <source>
        <dbReference type="Pfam" id="PF02880"/>
    </source>
</evidence>
<evidence type="ECO:0000256" key="1">
    <source>
        <dbReference type="ARBA" id="ARBA00001946"/>
    </source>
</evidence>
<feature type="domain" description="Alpha-D-phosphohexomutase alpha/beta/alpha" evidence="11">
    <location>
        <begin position="254"/>
        <end position="361"/>
    </location>
</feature>
<feature type="domain" description="Alpha-D-phosphohexomutase C-terminal" evidence="8">
    <location>
        <begin position="370"/>
        <end position="444"/>
    </location>
</feature>
<protein>
    <submittedName>
        <fullName evidence="12">Phosphomannomutase/phosphoglucomutase</fullName>
    </submittedName>
</protein>
<dbReference type="InterPro" id="IPR005846">
    <property type="entry name" value="A-D-PHexomutase_a/b/a-III"/>
</dbReference>
<comment type="similarity">
    <text evidence="2 7">Belongs to the phosphohexose mutase family.</text>
</comment>
<keyword evidence="4 7" id="KW-0479">Metal-binding</keyword>
<dbReference type="CDD" id="cd03089">
    <property type="entry name" value="PMM_PGM"/>
    <property type="match status" value="1"/>
</dbReference>
<dbReference type="Pfam" id="PF00408">
    <property type="entry name" value="PGM_PMM_IV"/>
    <property type="match status" value="1"/>
</dbReference>
<dbReference type="InterPro" id="IPR005841">
    <property type="entry name" value="Alpha-D-phosphohexomutase_SF"/>
</dbReference>
<dbReference type="InterPro" id="IPR005845">
    <property type="entry name" value="A-D-PHexomutase_a/b/a-II"/>
</dbReference>
<dbReference type="SUPFAM" id="SSF53738">
    <property type="entry name" value="Phosphoglucomutase, first 3 domains"/>
    <property type="match status" value="3"/>
</dbReference>
<evidence type="ECO:0000259" key="8">
    <source>
        <dbReference type="Pfam" id="PF00408"/>
    </source>
</evidence>
<gene>
    <name evidence="12" type="ORF">LZ496_06890</name>
</gene>
<dbReference type="Gene3D" id="3.40.120.10">
    <property type="entry name" value="Alpha-D-Glucose-1,6-Bisphosphate, subunit A, domain 3"/>
    <property type="match status" value="3"/>
</dbReference>
<dbReference type="InterPro" id="IPR005843">
    <property type="entry name" value="A-D-PHexomutase_C"/>
</dbReference>
<evidence type="ECO:0000256" key="4">
    <source>
        <dbReference type="ARBA" id="ARBA00022723"/>
    </source>
</evidence>
<reference evidence="12 13" key="1">
    <citation type="submission" date="2022-05" db="EMBL/GenBank/DDBJ databases">
        <authorList>
            <person name="Jo J.-H."/>
            <person name="Im W.-T."/>
        </authorList>
    </citation>
    <scope>NUCLEOTIDE SEQUENCE [LARGE SCALE GENOMIC DNA]</scope>
    <source>
        <strain evidence="12 13">NSE70-1</strain>
    </source>
</reference>
<evidence type="ECO:0000256" key="7">
    <source>
        <dbReference type="RuleBase" id="RU004326"/>
    </source>
</evidence>
<evidence type="ECO:0000259" key="9">
    <source>
        <dbReference type="Pfam" id="PF02878"/>
    </source>
</evidence>
<evidence type="ECO:0000313" key="12">
    <source>
        <dbReference type="EMBL" id="MCL6698509.1"/>
    </source>
</evidence>
<dbReference type="Gene3D" id="3.30.310.50">
    <property type="entry name" value="Alpha-D-phosphohexomutase, C-terminal domain"/>
    <property type="match status" value="1"/>
</dbReference>
<evidence type="ECO:0000259" key="10">
    <source>
        <dbReference type="Pfam" id="PF02879"/>
    </source>
</evidence>
<dbReference type="InterPro" id="IPR016066">
    <property type="entry name" value="A-D-PHexomutase_CS"/>
</dbReference>
<dbReference type="Pfam" id="PF02879">
    <property type="entry name" value="PGM_PMM_II"/>
    <property type="match status" value="1"/>
</dbReference>
<dbReference type="Pfam" id="PF02880">
    <property type="entry name" value="PGM_PMM_III"/>
    <property type="match status" value="1"/>
</dbReference>
<dbReference type="EMBL" id="JAMGBA010000002">
    <property type="protein sequence ID" value="MCL6698509.1"/>
    <property type="molecule type" value="Genomic_DNA"/>
</dbReference>
<dbReference type="PROSITE" id="PS00710">
    <property type="entry name" value="PGM_PMM"/>
    <property type="match status" value="1"/>
</dbReference>
<feature type="domain" description="Alpha-D-phosphohexomutase alpha/beta/alpha" evidence="9">
    <location>
        <begin position="9"/>
        <end position="137"/>
    </location>
</feature>
<feature type="domain" description="Alpha-D-phosphohexomutase alpha/beta/alpha" evidence="10">
    <location>
        <begin position="153"/>
        <end position="250"/>
    </location>
</feature>
<dbReference type="InterPro" id="IPR036900">
    <property type="entry name" value="A-D-PHexomutase_C_sf"/>
</dbReference>
<evidence type="ECO:0000256" key="5">
    <source>
        <dbReference type="ARBA" id="ARBA00022842"/>
    </source>
</evidence>
<organism evidence="12 13">
    <name type="scientific">Sphingomonas caseinilyticus</name>
    <dbReference type="NCBI Taxonomy" id="2908205"/>
    <lineage>
        <taxon>Bacteria</taxon>
        <taxon>Pseudomonadati</taxon>
        <taxon>Pseudomonadota</taxon>
        <taxon>Alphaproteobacteria</taxon>
        <taxon>Sphingomonadales</taxon>
        <taxon>Sphingomonadaceae</taxon>
        <taxon>Sphingomonas</taxon>
    </lineage>
</organism>
<dbReference type="Pfam" id="PF02878">
    <property type="entry name" value="PGM_PMM_I"/>
    <property type="match status" value="1"/>
</dbReference>
<evidence type="ECO:0000256" key="3">
    <source>
        <dbReference type="ARBA" id="ARBA00022553"/>
    </source>
</evidence>
<dbReference type="PRINTS" id="PR00509">
    <property type="entry name" value="PGMPMM"/>
</dbReference>
<dbReference type="SUPFAM" id="SSF55957">
    <property type="entry name" value="Phosphoglucomutase, C-terminal domain"/>
    <property type="match status" value="1"/>
</dbReference>
<dbReference type="PANTHER" id="PTHR43771:SF2">
    <property type="entry name" value="PHOSPHOMANNOMUTASE_PHOSPHOGLUCOMUTASE"/>
    <property type="match status" value="1"/>
</dbReference>
<dbReference type="InterPro" id="IPR016055">
    <property type="entry name" value="A-D-PHexomutase_a/b/a-I/II/III"/>
</dbReference>
<proteinExistence type="inferred from homology"/>
<name>A0ABT0RU03_9SPHN</name>
<dbReference type="InterPro" id="IPR005844">
    <property type="entry name" value="A-D-PHexomutase_a/b/a-I"/>
</dbReference>
<accession>A0ABT0RU03</accession>